<gene>
    <name evidence="3" type="ORF">FA09DRAFT_340196</name>
</gene>
<evidence type="ECO:0000256" key="1">
    <source>
        <dbReference type="ARBA" id="ARBA00008308"/>
    </source>
</evidence>
<name>A0A316Z4W0_9BASI</name>
<dbReference type="Proteomes" id="UP000245946">
    <property type="component" value="Unassembled WGS sequence"/>
</dbReference>
<evidence type="ECO:0000313" key="4">
    <source>
        <dbReference type="Proteomes" id="UP000245946"/>
    </source>
</evidence>
<reference evidence="3 4" key="1">
    <citation type="journal article" date="2018" name="Mol. Biol. Evol.">
        <title>Broad Genomic Sampling Reveals a Smut Pathogenic Ancestry of the Fungal Clade Ustilaginomycotina.</title>
        <authorList>
            <person name="Kijpornyongpan T."/>
            <person name="Mondo S.J."/>
            <person name="Barry K."/>
            <person name="Sandor L."/>
            <person name="Lee J."/>
            <person name="Lipzen A."/>
            <person name="Pangilinan J."/>
            <person name="LaButti K."/>
            <person name="Hainaut M."/>
            <person name="Henrissat B."/>
            <person name="Grigoriev I.V."/>
            <person name="Spatafora J.W."/>
            <person name="Aime M.C."/>
        </authorList>
    </citation>
    <scope>NUCLEOTIDE SEQUENCE [LARGE SCALE GENOMIC DNA]</scope>
    <source>
        <strain evidence="3 4">MCA 4186</strain>
    </source>
</reference>
<dbReference type="Pfam" id="PF06080">
    <property type="entry name" value="DUF938"/>
    <property type="match status" value="1"/>
</dbReference>
<dbReference type="PANTHER" id="PTHR20974:SF0">
    <property type="entry name" value="UPF0585 PROTEIN CG18661"/>
    <property type="match status" value="1"/>
</dbReference>
<feature type="compositionally biased region" description="Low complexity" evidence="2">
    <location>
        <begin position="1"/>
        <end position="21"/>
    </location>
</feature>
<accession>A0A316Z4W0</accession>
<proteinExistence type="inferred from homology"/>
<dbReference type="SUPFAM" id="SSF53335">
    <property type="entry name" value="S-adenosyl-L-methionine-dependent methyltransferases"/>
    <property type="match status" value="1"/>
</dbReference>
<protein>
    <submittedName>
        <fullName evidence="3">DUF938-domain-containing protein</fullName>
    </submittedName>
</protein>
<feature type="region of interest" description="Disordered" evidence="2">
    <location>
        <begin position="1"/>
        <end position="30"/>
    </location>
</feature>
<dbReference type="Gene3D" id="3.40.50.150">
    <property type="entry name" value="Vaccinia Virus protein VP39"/>
    <property type="match status" value="1"/>
</dbReference>
<dbReference type="PANTHER" id="PTHR20974">
    <property type="entry name" value="UPF0585 PROTEIN CG18661"/>
    <property type="match status" value="1"/>
</dbReference>
<organism evidence="3 4">
    <name type="scientific">Tilletiopsis washingtonensis</name>
    <dbReference type="NCBI Taxonomy" id="58919"/>
    <lineage>
        <taxon>Eukaryota</taxon>
        <taxon>Fungi</taxon>
        <taxon>Dikarya</taxon>
        <taxon>Basidiomycota</taxon>
        <taxon>Ustilaginomycotina</taxon>
        <taxon>Exobasidiomycetes</taxon>
        <taxon>Entylomatales</taxon>
        <taxon>Entylomatales incertae sedis</taxon>
        <taxon>Tilletiopsis</taxon>
    </lineage>
</organism>
<dbReference type="GeneID" id="37271841"/>
<dbReference type="OrthoDB" id="10258744at2759"/>
<keyword evidence="4" id="KW-1185">Reference proteome</keyword>
<dbReference type="EMBL" id="KZ819299">
    <property type="protein sequence ID" value="PWN96396.1"/>
    <property type="molecule type" value="Genomic_DNA"/>
</dbReference>
<dbReference type="RefSeq" id="XP_025596675.1">
    <property type="nucleotide sequence ID" value="XM_025744297.1"/>
</dbReference>
<dbReference type="InterPro" id="IPR029063">
    <property type="entry name" value="SAM-dependent_MTases_sf"/>
</dbReference>
<comment type="similarity">
    <text evidence="1">Belongs to the UPF0585 family.</text>
</comment>
<evidence type="ECO:0000256" key="2">
    <source>
        <dbReference type="SAM" id="MobiDB-lite"/>
    </source>
</evidence>
<evidence type="ECO:0000313" key="3">
    <source>
        <dbReference type="EMBL" id="PWN96396.1"/>
    </source>
</evidence>
<dbReference type="InterPro" id="IPR010342">
    <property type="entry name" value="DUF938"/>
</dbReference>
<sequence length="244" mass="25833">MASQFATSPSASASASASSGSVRYPERQSAPGSAARNVAGIVQGLTPLFSSLASAASSSRTPGVLELASGQGTHVSALARAFSTLRFSPCEADASLCSLINDACSGLSNVAEARVLEIEQGEHWAALQAREEDGFEAVLALNLVHIIPAPLVRTLFERVAEVLKPGGTLVLYGAYNENGKVTSEGNAAFDANLRTRNPEFGLRDLQRELEPLAQQHGMRLKERIEMPAGNLLVLFERNEKGRNA</sequence>
<dbReference type="AlphaFoldDB" id="A0A316Z4W0"/>